<feature type="region of interest" description="Disordered" evidence="1">
    <location>
        <begin position="62"/>
        <end position="81"/>
    </location>
</feature>
<organism evidence="2 3">
    <name type="scientific">Drosophila yakuba</name>
    <name type="common">Fruit fly</name>
    <dbReference type="NCBI Taxonomy" id="7245"/>
    <lineage>
        <taxon>Eukaryota</taxon>
        <taxon>Metazoa</taxon>
        <taxon>Ecdysozoa</taxon>
        <taxon>Arthropoda</taxon>
        <taxon>Hexapoda</taxon>
        <taxon>Insecta</taxon>
        <taxon>Pterygota</taxon>
        <taxon>Neoptera</taxon>
        <taxon>Endopterygota</taxon>
        <taxon>Diptera</taxon>
        <taxon>Brachycera</taxon>
        <taxon>Muscomorpha</taxon>
        <taxon>Ephydroidea</taxon>
        <taxon>Drosophilidae</taxon>
        <taxon>Drosophila</taxon>
        <taxon>Sophophora</taxon>
    </lineage>
</organism>
<feature type="compositionally biased region" description="Low complexity" evidence="1">
    <location>
        <begin position="19"/>
        <end position="30"/>
    </location>
</feature>
<evidence type="ECO:0000313" key="3">
    <source>
        <dbReference type="Proteomes" id="UP000002282"/>
    </source>
</evidence>
<gene>
    <name evidence="2" type="primary">Dyak\GE26029</name>
    <name evidence="2" type="synonym">dyak_GLEANR_9608</name>
    <name evidence="2" type="synonym">GE26029</name>
    <name evidence="2" type="ORF">Dyak_GE26029</name>
</gene>
<evidence type="ECO:0000313" key="2">
    <source>
        <dbReference type="EMBL" id="EDW96801.2"/>
    </source>
</evidence>
<dbReference type="AlphaFoldDB" id="B4PKP2"/>
<dbReference type="Proteomes" id="UP000002282">
    <property type="component" value="Chromosome 3R"/>
</dbReference>
<dbReference type="EMBL" id="CM000160">
    <property type="protein sequence ID" value="EDW96801.2"/>
    <property type="molecule type" value="Genomic_DNA"/>
</dbReference>
<protein>
    <submittedName>
        <fullName evidence="2">Uncharacterized protein</fullName>
    </submittedName>
</protein>
<dbReference type="HOGENOM" id="CLU_1929737_0_0_1"/>
<feature type="region of interest" description="Disordered" evidence="1">
    <location>
        <begin position="1"/>
        <end position="52"/>
    </location>
</feature>
<proteinExistence type="predicted"/>
<sequence length="136" mass="15417">MLKRFLSPIAEANSQDELSSPQVNSSNGSSLKRKRRSHSFSDRSGNLERLGLRHMTKRARLQDTDGRSFEKAAKEKVKSKEHAPLKGLAPYMLREKFGIRVASIWTNAGYVMVIKETSKPRVEIINTSSGSWLEKR</sequence>
<evidence type="ECO:0000256" key="1">
    <source>
        <dbReference type="SAM" id="MobiDB-lite"/>
    </source>
</evidence>
<reference evidence="2 3" key="2">
    <citation type="journal article" date="2007" name="PLoS Biol.">
        <title>Principles of genome evolution in the Drosophila melanogaster species group.</title>
        <authorList>
            <person name="Ranz J.M."/>
            <person name="Maurin D."/>
            <person name="Chan Y.S."/>
            <person name="von Grotthuss M."/>
            <person name="Hillier L.W."/>
            <person name="Roote J."/>
            <person name="Ashburner M."/>
            <person name="Bergman C.M."/>
        </authorList>
    </citation>
    <scope>NUCLEOTIDE SEQUENCE [LARGE SCALE GENOMIC DNA]</scope>
    <source>
        <strain evidence="3">Tai18E2 / Tucson 14021-0261.01</strain>
    </source>
</reference>
<dbReference type="OrthoDB" id="10405632at2759"/>
<dbReference type="KEGG" id="dya:Dyak_GE26029"/>
<name>B4PKP2_DROYA</name>
<reference evidence="2 3" key="1">
    <citation type="journal article" date="2007" name="Nature">
        <title>Evolution of genes and genomes on the Drosophila phylogeny.</title>
        <authorList>
            <consortium name="Drosophila 12 Genomes Consortium"/>
            <person name="Clark A.G."/>
            <person name="Eisen M.B."/>
            <person name="Smith D.R."/>
            <person name="Bergman C.M."/>
            <person name="Oliver B."/>
            <person name="Markow T.A."/>
            <person name="Kaufman T.C."/>
            <person name="Kellis M."/>
            <person name="Gelbart W."/>
            <person name="Iyer V.N."/>
            <person name="Pollard D.A."/>
            <person name="Sackton T.B."/>
            <person name="Larracuente A.M."/>
            <person name="Singh N.D."/>
            <person name="Abad J.P."/>
            <person name="Abt D.N."/>
            <person name="Adryan B."/>
            <person name="Aguade M."/>
            <person name="Akashi H."/>
            <person name="Anderson W.W."/>
            <person name="Aquadro C.F."/>
            <person name="Ardell D.H."/>
            <person name="Arguello R."/>
            <person name="Artieri C.G."/>
            <person name="Barbash D.A."/>
            <person name="Barker D."/>
            <person name="Barsanti P."/>
            <person name="Batterham P."/>
            <person name="Batzoglou S."/>
            <person name="Begun D."/>
            <person name="Bhutkar A."/>
            <person name="Blanco E."/>
            <person name="Bosak S.A."/>
            <person name="Bradley R.K."/>
            <person name="Brand A.D."/>
            <person name="Brent M.R."/>
            <person name="Brooks A.N."/>
            <person name="Brown R.H."/>
            <person name="Butlin R.K."/>
            <person name="Caggese C."/>
            <person name="Calvi B.R."/>
            <person name="Bernardo de Carvalho A."/>
            <person name="Caspi A."/>
            <person name="Castrezana S."/>
            <person name="Celniker S.E."/>
            <person name="Chang J.L."/>
            <person name="Chapple C."/>
            <person name="Chatterji S."/>
            <person name="Chinwalla A."/>
            <person name="Civetta A."/>
            <person name="Clifton S.W."/>
            <person name="Comeron J.M."/>
            <person name="Costello J.C."/>
            <person name="Coyne J.A."/>
            <person name="Daub J."/>
            <person name="David R.G."/>
            <person name="Delcher A.L."/>
            <person name="Delehaunty K."/>
            <person name="Do C.B."/>
            <person name="Ebling H."/>
            <person name="Edwards K."/>
            <person name="Eickbush T."/>
            <person name="Evans J.D."/>
            <person name="Filipski A."/>
            <person name="Findeiss S."/>
            <person name="Freyhult E."/>
            <person name="Fulton L."/>
            <person name="Fulton R."/>
            <person name="Garcia A.C."/>
            <person name="Gardiner A."/>
            <person name="Garfield D.A."/>
            <person name="Garvin B.E."/>
            <person name="Gibson G."/>
            <person name="Gilbert D."/>
            <person name="Gnerre S."/>
            <person name="Godfrey J."/>
            <person name="Good R."/>
            <person name="Gotea V."/>
            <person name="Gravely B."/>
            <person name="Greenberg A.J."/>
            <person name="Griffiths-Jones S."/>
            <person name="Gross S."/>
            <person name="Guigo R."/>
            <person name="Gustafson E.A."/>
            <person name="Haerty W."/>
            <person name="Hahn M.W."/>
            <person name="Halligan D.L."/>
            <person name="Halpern A.L."/>
            <person name="Halter G.M."/>
            <person name="Han M.V."/>
            <person name="Heger A."/>
            <person name="Hillier L."/>
            <person name="Hinrichs A.S."/>
            <person name="Holmes I."/>
            <person name="Hoskins R.A."/>
            <person name="Hubisz M.J."/>
            <person name="Hultmark D."/>
            <person name="Huntley M.A."/>
            <person name="Jaffe D.B."/>
            <person name="Jagadeeshan S."/>
            <person name="Jeck W.R."/>
            <person name="Johnson J."/>
            <person name="Jones C.D."/>
            <person name="Jordan W.C."/>
            <person name="Karpen G.H."/>
            <person name="Kataoka E."/>
            <person name="Keightley P.D."/>
            <person name="Kheradpour P."/>
            <person name="Kirkness E.F."/>
            <person name="Koerich L.B."/>
            <person name="Kristiansen K."/>
            <person name="Kudrna D."/>
            <person name="Kulathinal R.J."/>
            <person name="Kumar S."/>
            <person name="Kwok R."/>
            <person name="Lander E."/>
            <person name="Langley C.H."/>
            <person name="Lapoint R."/>
            <person name="Lazzaro B.P."/>
            <person name="Lee S.J."/>
            <person name="Levesque L."/>
            <person name="Li R."/>
            <person name="Lin C.F."/>
            <person name="Lin M.F."/>
            <person name="Lindblad-Toh K."/>
            <person name="Llopart A."/>
            <person name="Long M."/>
            <person name="Low L."/>
            <person name="Lozovsky E."/>
            <person name="Lu J."/>
            <person name="Luo M."/>
            <person name="Machado C.A."/>
            <person name="Makalowski W."/>
            <person name="Marzo M."/>
            <person name="Matsuda M."/>
            <person name="Matzkin L."/>
            <person name="McAllister B."/>
            <person name="McBride C.S."/>
            <person name="McKernan B."/>
            <person name="McKernan K."/>
            <person name="Mendez-Lago M."/>
            <person name="Minx P."/>
            <person name="Mollenhauer M.U."/>
            <person name="Montooth K."/>
            <person name="Mount S.M."/>
            <person name="Mu X."/>
            <person name="Myers E."/>
            <person name="Negre B."/>
            <person name="Newfeld S."/>
            <person name="Nielsen R."/>
            <person name="Noor M.A."/>
            <person name="O'Grady P."/>
            <person name="Pachter L."/>
            <person name="Papaceit M."/>
            <person name="Parisi M.J."/>
            <person name="Parisi M."/>
            <person name="Parts L."/>
            <person name="Pedersen J.S."/>
            <person name="Pesole G."/>
            <person name="Phillippy A.M."/>
            <person name="Ponting C.P."/>
            <person name="Pop M."/>
            <person name="Porcelli D."/>
            <person name="Powell J.R."/>
            <person name="Prohaska S."/>
            <person name="Pruitt K."/>
            <person name="Puig M."/>
            <person name="Quesneville H."/>
            <person name="Ram K.R."/>
            <person name="Rand D."/>
            <person name="Rasmussen M.D."/>
            <person name="Reed L.K."/>
            <person name="Reenan R."/>
            <person name="Reily A."/>
            <person name="Remington K.A."/>
            <person name="Rieger T.T."/>
            <person name="Ritchie M.G."/>
            <person name="Robin C."/>
            <person name="Rogers Y.H."/>
            <person name="Rohde C."/>
            <person name="Rozas J."/>
            <person name="Rubenfield M.J."/>
            <person name="Ruiz A."/>
            <person name="Russo S."/>
            <person name="Salzberg S.L."/>
            <person name="Sanchez-Gracia A."/>
            <person name="Saranga D.J."/>
            <person name="Sato H."/>
            <person name="Schaeffer S.W."/>
            <person name="Schatz M.C."/>
            <person name="Schlenke T."/>
            <person name="Schwartz R."/>
            <person name="Segarra C."/>
            <person name="Singh R.S."/>
            <person name="Sirot L."/>
            <person name="Sirota M."/>
            <person name="Sisneros N.B."/>
            <person name="Smith C.D."/>
            <person name="Smith T.F."/>
            <person name="Spieth J."/>
            <person name="Stage D.E."/>
            <person name="Stark A."/>
            <person name="Stephan W."/>
            <person name="Strausberg R.L."/>
            <person name="Strempel S."/>
            <person name="Sturgill D."/>
            <person name="Sutton G."/>
            <person name="Sutton G.G."/>
            <person name="Tao W."/>
            <person name="Teichmann S."/>
            <person name="Tobari Y.N."/>
            <person name="Tomimura Y."/>
            <person name="Tsolas J.M."/>
            <person name="Valente V.L."/>
            <person name="Venter E."/>
            <person name="Venter J.C."/>
            <person name="Vicario S."/>
            <person name="Vieira F.G."/>
            <person name="Vilella A.J."/>
            <person name="Villasante A."/>
            <person name="Walenz B."/>
            <person name="Wang J."/>
            <person name="Wasserman M."/>
            <person name="Watts T."/>
            <person name="Wilson D."/>
            <person name="Wilson R.K."/>
            <person name="Wing R.A."/>
            <person name="Wolfner M.F."/>
            <person name="Wong A."/>
            <person name="Wong G.K."/>
            <person name="Wu C.I."/>
            <person name="Wu G."/>
            <person name="Yamamoto D."/>
            <person name="Yang H.P."/>
            <person name="Yang S.P."/>
            <person name="Yorke J.A."/>
            <person name="Yoshida K."/>
            <person name="Zdobnov E."/>
            <person name="Zhang P."/>
            <person name="Zhang Y."/>
            <person name="Zimin A.V."/>
            <person name="Baldwin J."/>
            <person name="Abdouelleil A."/>
            <person name="Abdulkadir J."/>
            <person name="Abebe A."/>
            <person name="Abera B."/>
            <person name="Abreu J."/>
            <person name="Acer S.C."/>
            <person name="Aftuck L."/>
            <person name="Alexander A."/>
            <person name="An P."/>
            <person name="Anderson E."/>
            <person name="Anderson S."/>
            <person name="Arachi H."/>
            <person name="Azer M."/>
            <person name="Bachantsang P."/>
            <person name="Barry A."/>
            <person name="Bayul T."/>
            <person name="Berlin A."/>
            <person name="Bessette D."/>
            <person name="Bloom T."/>
            <person name="Blye J."/>
            <person name="Boguslavskiy L."/>
            <person name="Bonnet C."/>
            <person name="Boukhgalter B."/>
            <person name="Bourzgui I."/>
            <person name="Brown A."/>
            <person name="Cahill P."/>
            <person name="Channer S."/>
            <person name="Cheshatsang Y."/>
            <person name="Chuda L."/>
            <person name="Citroen M."/>
            <person name="Collymore A."/>
            <person name="Cooke P."/>
            <person name="Costello M."/>
            <person name="D'Aco K."/>
            <person name="Daza R."/>
            <person name="De Haan G."/>
            <person name="DeGray S."/>
            <person name="DeMaso C."/>
            <person name="Dhargay N."/>
            <person name="Dooley K."/>
            <person name="Dooley E."/>
            <person name="Doricent M."/>
            <person name="Dorje P."/>
            <person name="Dorjee K."/>
            <person name="Dupes A."/>
            <person name="Elong R."/>
            <person name="Falk J."/>
            <person name="Farina A."/>
            <person name="Faro S."/>
            <person name="Ferguson D."/>
            <person name="Fisher S."/>
            <person name="Foley C.D."/>
            <person name="Franke A."/>
            <person name="Friedrich D."/>
            <person name="Gadbois L."/>
            <person name="Gearin G."/>
            <person name="Gearin C.R."/>
            <person name="Giannoukos G."/>
            <person name="Goode T."/>
            <person name="Graham J."/>
            <person name="Grandbois E."/>
            <person name="Grewal S."/>
            <person name="Gyaltsen K."/>
            <person name="Hafez N."/>
            <person name="Hagos B."/>
            <person name="Hall J."/>
            <person name="Henson C."/>
            <person name="Hollinger A."/>
            <person name="Honan T."/>
            <person name="Huard M.D."/>
            <person name="Hughes L."/>
            <person name="Hurhula B."/>
            <person name="Husby M.E."/>
            <person name="Kamat A."/>
            <person name="Kanga B."/>
            <person name="Kashin S."/>
            <person name="Khazanovich D."/>
            <person name="Kisner P."/>
            <person name="Lance K."/>
            <person name="Lara M."/>
            <person name="Lee W."/>
            <person name="Lennon N."/>
            <person name="Letendre F."/>
            <person name="LeVine R."/>
            <person name="Lipovsky A."/>
            <person name="Liu X."/>
            <person name="Liu J."/>
            <person name="Liu S."/>
            <person name="Lokyitsang T."/>
            <person name="Lokyitsang Y."/>
            <person name="Lubonja R."/>
            <person name="Lui A."/>
            <person name="MacDonald P."/>
            <person name="Magnisalis V."/>
            <person name="Maru K."/>
            <person name="Matthews C."/>
            <person name="McCusker W."/>
            <person name="McDonough S."/>
            <person name="Mehta T."/>
            <person name="Meldrim J."/>
            <person name="Meneus L."/>
            <person name="Mihai O."/>
            <person name="Mihalev A."/>
            <person name="Mihova T."/>
            <person name="Mittelman R."/>
            <person name="Mlenga V."/>
            <person name="Montmayeur A."/>
            <person name="Mulrain L."/>
            <person name="Navidi A."/>
            <person name="Naylor J."/>
            <person name="Negash T."/>
            <person name="Nguyen T."/>
            <person name="Nguyen N."/>
            <person name="Nicol R."/>
            <person name="Norbu C."/>
            <person name="Norbu N."/>
            <person name="Novod N."/>
            <person name="O'Neill B."/>
            <person name="Osman S."/>
            <person name="Markiewicz E."/>
            <person name="Oyono O.L."/>
            <person name="Patti C."/>
            <person name="Phunkhang P."/>
            <person name="Pierre F."/>
            <person name="Priest M."/>
            <person name="Raghuraman S."/>
            <person name="Rege F."/>
            <person name="Reyes R."/>
            <person name="Rise C."/>
            <person name="Rogov P."/>
            <person name="Ross K."/>
            <person name="Ryan E."/>
            <person name="Settipalli S."/>
            <person name="Shea T."/>
            <person name="Sherpa N."/>
            <person name="Shi L."/>
            <person name="Shih D."/>
            <person name="Sparrow T."/>
            <person name="Spaulding J."/>
            <person name="Stalker J."/>
            <person name="Stange-Thomann N."/>
            <person name="Stavropoulos S."/>
            <person name="Stone C."/>
            <person name="Strader C."/>
            <person name="Tesfaye S."/>
            <person name="Thomson T."/>
            <person name="Thoulutsang Y."/>
            <person name="Thoulutsang D."/>
            <person name="Topham K."/>
            <person name="Topping I."/>
            <person name="Tsamla T."/>
            <person name="Vassiliev H."/>
            <person name="Vo A."/>
            <person name="Wangchuk T."/>
            <person name="Wangdi T."/>
            <person name="Weiand M."/>
            <person name="Wilkinson J."/>
            <person name="Wilson A."/>
            <person name="Yadav S."/>
            <person name="Young G."/>
            <person name="Yu Q."/>
            <person name="Zembek L."/>
            <person name="Zhong D."/>
            <person name="Zimmer A."/>
            <person name="Zwirko Z."/>
            <person name="Jaffe D.B."/>
            <person name="Alvarez P."/>
            <person name="Brockman W."/>
            <person name="Butler J."/>
            <person name="Chin C."/>
            <person name="Gnerre S."/>
            <person name="Grabherr M."/>
            <person name="Kleber M."/>
            <person name="Mauceli E."/>
            <person name="MacCallum I."/>
        </authorList>
    </citation>
    <scope>NUCLEOTIDE SEQUENCE [LARGE SCALE GENOMIC DNA]</scope>
    <source>
        <strain evidence="3">Tai18E2 / Tucson 14021-0261.01</strain>
    </source>
</reference>
<keyword evidence="3" id="KW-1185">Reference proteome</keyword>
<accession>B4PKP2</accession>